<reference evidence="2" key="1">
    <citation type="submission" date="2020-04" db="EMBL/GenBank/DDBJ databases">
        <authorList>
            <person name="Chiriac C."/>
            <person name="Salcher M."/>
            <person name="Ghai R."/>
            <person name="Kavagutti S V."/>
        </authorList>
    </citation>
    <scope>NUCLEOTIDE SEQUENCE</scope>
</reference>
<dbReference type="PROSITE" id="PS50871">
    <property type="entry name" value="C1Q"/>
    <property type="match status" value="1"/>
</dbReference>
<dbReference type="InterPro" id="IPR008983">
    <property type="entry name" value="Tumour_necrosis_fac-like_dom"/>
</dbReference>
<evidence type="ECO:0000259" key="1">
    <source>
        <dbReference type="PROSITE" id="PS50871"/>
    </source>
</evidence>
<dbReference type="InterPro" id="IPR001073">
    <property type="entry name" value="C1q_dom"/>
</dbReference>
<protein>
    <recommendedName>
        <fullName evidence="1">C1q domain-containing protein</fullName>
    </recommendedName>
</protein>
<dbReference type="SUPFAM" id="SSF49842">
    <property type="entry name" value="TNF-like"/>
    <property type="match status" value="1"/>
</dbReference>
<feature type="domain" description="C1q" evidence="1">
    <location>
        <begin position="57"/>
        <end position="198"/>
    </location>
</feature>
<dbReference type="Gene3D" id="2.60.120.40">
    <property type="match status" value="1"/>
</dbReference>
<name>A0A6J5PM22_9CAUD</name>
<organism evidence="2">
    <name type="scientific">uncultured Caudovirales phage</name>
    <dbReference type="NCBI Taxonomy" id="2100421"/>
    <lineage>
        <taxon>Viruses</taxon>
        <taxon>Duplodnaviria</taxon>
        <taxon>Heunggongvirae</taxon>
        <taxon>Uroviricota</taxon>
        <taxon>Caudoviricetes</taxon>
        <taxon>Peduoviridae</taxon>
        <taxon>Maltschvirus</taxon>
        <taxon>Maltschvirus maltsch</taxon>
    </lineage>
</organism>
<gene>
    <name evidence="2" type="ORF">UFOVP580_13</name>
</gene>
<sequence length="198" mass="20692">MAGTNVVNNLQLGDSSIPTRNFVWQTNNDGSAKLARGNVGATTQDILTVDQNGRVAFPQSVVAFSAYRNTTQALPASTFTKLLINTEEFDTGSGFDTGTSRFQPTVAGYYQISGTASVATSECTMIISIYKSTGGGAAVEAKRGVTVSNSAASTSVSALVYLNGSTDYVELWLNIGVAQNISSGAPFTYFQGILVAKA</sequence>
<accession>A0A6J5PM22</accession>
<evidence type="ECO:0000313" key="2">
    <source>
        <dbReference type="EMBL" id="CAB4168684.1"/>
    </source>
</evidence>
<dbReference type="EMBL" id="LR796832">
    <property type="protein sequence ID" value="CAB4168684.1"/>
    <property type="molecule type" value="Genomic_DNA"/>
</dbReference>
<proteinExistence type="predicted"/>